<proteinExistence type="predicted"/>
<dbReference type="PANTHER" id="PTHR34406">
    <property type="entry name" value="PROTEIN YCEI"/>
    <property type="match status" value="1"/>
</dbReference>
<evidence type="ECO:0000313" key="4">
    <source>
        <dbReference type="Proteomes" id="UP001203687"/>
    </source>
</evidence>
<protein>
    <submittedName>
        <fullName evidence="3">YceI family protein</fullName>
    </submittedName>
</protein>
<dbReference type="RefSeq" id="WP_248413454.1">
    <property type="nucleotide sequence ID" value="NZ_JALPQF010000013.1"/>
</dbReference>
<sequence length="224" mass="24303">MSTKFLKFSILLVFAITLASCKDKAAEANTSDAEAAAVSESTSQKYTVNVSESAIHWKGFKPTGTHTGTINLDNGIFKTDDGKLQSGTFLIDMKSITVTDLESGNGKESLEAHLMGTVEGKEGDFFNVTKFPTAAFEITGTESIAAGKTRLSGNLSMVGQKHNISFPVTITNENDMMTIESDSFTIDRTTWGINFKSKSVFDNIGEKFINDDMELKIIVKAKKA</sequence>
<evidence type="ECO:0000313" key="3">
    <source>
        <dbReference type="EMBL" id="MCK8481583.1"/>
    </source>
</evidence>
<dbReference type="EMBL" id="JALPQF010000013">
    <property type="protein sequence ID" value="MCK8481583.1"/>
    <property type="molecule type" value="Genomic_DNA"/>
</dbReference>
<organism evidence="3 4">
    <name type="scientific">Psychroserpens algicola</name>
    <dbReference type="NCBI Taxonomy" id="1719034"/>
    <lineage>
        <taxon>Bacteria</taxon>
        <taxon>Pseudomonadati</taxon>
        <taxon>Bacteroidota</taxon>
        <taxon>Flavobacteriia</taxon>
        <taxon>Flavobacteriales</taxon>
        <taxon>Flavobacteriaceae</taxon>
        <taxon>Psychroserpens</taxon>
    </lineage>
</organism>
<dbReference type="Pfam" id="PF04264">
    <property type="entry name" value="YceI"/>
    <property type="match status" value="1"/>
</dbReference>
<keyword evidence="4" id="KW-1185">Reference proteome</keyword>
<keyword evidence="1" id="KW-0732">Signal</keyword>
<dbReference type="PANTHER" id="PTHR34406:SF1">
    <property type="entry name" value="PROTEIN YCEI"/>
    <property type="match status" value="1"/>
</dbReference>
<dbReference type="InterPro" id="IPR007372">
    <property type="entry name" value="Lipid/polyisoprenoid-bd_YceI"/>
</dbReference>
<name>A0ABT0HB39_9FLAO</name>
<feature type="signal peptide" evidence="1">
    <location>
        <begin position="1"/>
        <end position="25"/>
    </location>
</feature>
<gene>
    <name evidence="3" type="ORF">MUY34_13210</name>
</gene>
<evidence type="ECO:0000256" key="1">
    <source>
        <dbReference type="SAM" id="SignalP"/>
    </source>
</evidence>
<dbReference type="InterPro" id="IPR036761">
    <property type="entry name" value="TTHA0802/YceI-like_sf"/>
</dbReference>
<accession>A0ABT0HB39</accession>
<dbReference type="Proteomes" id="UP001203687">
    <property type="component" value="Unassembled WGS sequence"/>
</dbReference>
<evidence type="ECO:0000259" key="2">
    <source>
        <dbReference type="SMART" id="SM00867"/>
    </source>
</evidence>
<dbReference type="PROSITE" id="PS51257">
    <property type="entry name" value="PROKAR_LIPOPROTEIN"/>
    <property type="match status" value="1"/>
</dbReference>
<dbReference type="SMART" id="SM00867">
    <property type="entry name" value="YceI"/>
    <property type="match status" value="1"/>
</dbReference>
<feature type="chain" id="PRO_5046348981" evidence="1">
    <location>
        <begin position="26"/>
        <end position="224"/>
    </location>
</feature>
<dbReference type="SUPFAM" id="SSF101874">
    <property type="entry name" value="YceI-like"/>
    <property type="match status" value="1"/>
</dbReference>
<comment type="caution">
    <text evidence="3">The sequence shown here is derived from an EMBL/GenBank/DDBJ whole genome shotgun (WGS) entry which is preliminary data.</text>
</comment>
<feature type="domain" description="Lipid/polyisoprenoid-binding YceI-like" evidence="2">
    <location>
        <begin position="45"/>
        <end position="222"/>
    </location>
</feature>
<reference evidence="3" key="1">
    <citation type="submission" date="2022-04" db="EMBL/GenBank/DDBJ databases">
        <authorList>
            <person name="Ren T."/>
        </authorList>
    </citation>
    <scope>NUCLEOTIDE SEQUENCE</scope>
    <source>
        <strain evidence="3">F63249</strain>
    </source>
</reference>
<dbReference type="Gene3D" id="2.40.128.110">
    <property type="entry name" value="Lipid/polyisoprenoid-binding, YceI-like"/>
    <property type="match status" value="1"/>
</dbReference>